<gene>
    <name evidence="3" type="ORF">HMPREF3229_00520</name>
</gene>
<evidence type="ECO:0000256" key="1">
    <source>
        <dbReference type="SAM" id="SignalP"/>
    </source>
</evidence>
<comment type="caution">
    <text evidence="3">The sequence shown here is derived from an EMBL/GenBank/DDBJ whole genome shotgun (WGS) entry which is preliminary data.</text>
</comment>
<dbReference type="InterPro" id="IPR032599">
    <property type="entry name" value="YcdB/YcdC_rep_domain"/>
</dbReference>
<dbReference type="AlphaFoldDB" id="A0A133PR82"/>
<organism evidence="3">
    <name type="scientific">Peptoniphilus harei</name>
    <dbReference type="NCBI Taxonomy" id="54005"/>
    <lineage>
        <taxon>Bacteria</taxon>
        <taxon>Bacillati</taxon>
        <taxon>Bacillota</taxon>
        <taxon>Tissierellia</taxon>
        <taxon>Tissierellales</taxon>
        <taxon>Peptoniphilaceae</taxon>
        <taxon>Peptoniphilus</taxon>
    </lineage>
</organism>
<dbReference type="Pfam" id="PF16244">
    <property type="entry name" value="DUF4901"/>
    <property type="match status" value="2"/>
</dbReference>
<accession>A0A133PR82</accession>
<feature type="chain" id="PRO_5039430129" evidence="1">
    <location>
        <begin position="21"/>
        <end position="666"/>
    </location>
</feature>
<feature type="domain" description="YcdB/YcdC repeated" evidence="2">
    <location>
        <begin position="312"/>
        <end position="446"/>
    </location>
</feature>
<dbReference type="EMBL" id="LRQE01000018">
    <property type="protein sequence ID" value="KXA31198.1"/>
    <property type="molecule type" value="Genomic_DNA"/>
</dbReference>
<dbReference type="PATRIC" id="fig|54005.3.peg.513"/>
<protein>
    <submittedName>
        <fullName evidence="3">Peptidase propeptide and YPEB domain protein</fullName>
    </submittedName>
</protein>
<keyword evidence="1" id="KW-0732">Signal</keyword>
<dbReference type="RefSeq" id="WP_060799777.1">
    <property type="nucleotide sequence ID" value="NZ_KQ957094.1"/>
</dbReference>
<evidence type="ECO:0000313" key="4">
    <source>
        <dbReference type="Proteomes" id="UP000070174"/>
    </source>
</evidence>
<evidence type="ECO:0000259" key="2">
    <source>
        <dbReference type="Pfam" id="PF16244"/>
    </source>
</evidence>
<evidence type="ECO:0000313" key="3">
    <source>
        <dbReference type="EMBL" id="KXA31198.1"/>
    </source>
</evidence>
<feature type="domain" description="YcdB/YcdC repeated" evidence="2">
    <location>
        <begin position="75"/>
        <end position="197"/>
    </location>
</feature>
<dbReference type="Proteomes" id="UP000070174">
    <property type="component" value="Unassembled WGS sequence"/>
</dbReference>
<reference evidence="3 4" key="1">
    <citation type="submission" date="2016-01" db="EMBL/GenBank/DDBJ databases">
        <authorList>
            <person name="Oliw E.H."/>
        </authorList>
    </citation>
    <scope>NUCLEOTIDE SEQUENCE [LARGE SCALE GENOMIC DNA]</scope>
    <source>
        <strain evidence="3 4">CMW7756A</strain>
    </source>
</reference>
<sequence length="666" mass="76176">MKKKIIYALSLALLVGPVMASVEKANYNSTDEAVSVDITKKEKEKVEDIKEKFNITEAYEDFNLIKEPISSDKVSTYYLNKKAKNKTIDSYQWSDEKLGSLQVAYTSDGDFYSYSKWSKDQDESKNSEKISKDQAQKIVKERLSKLIPDFDKKYKLKDFSLLDDGKELSLFYERLVKGIPLASDSLYVNISLTSKEIREMGLNSDFGPATSFLSDKDFTDKSKLSQEEAEKIFAEKFPLRLSYKISNDGKSVEKVYHSEIFDIDAKDGKLVKNNNLGFMPYEMDKAADAAGLTDVEIKKIDGLKDLKKKSQAKKRAYEIAGDGYQVTSISLNSDKGNYYYNINLEKDKNYGNITLNAKNLNLVSLDLWSDRKVYNNKIKEEDAKKLALGFLEKYGDKTELKLDKISIDSSKMGTSIYIPRYVNNLPVLKEGVNIFVDQDKKISSYERTFTKVDFSKASENTLTQEEANKIFLSSKNFGLKYVITDKGPKLFYGNIKDFDPVIGQDKILRDYNGEIINFKEQISYSDLNKARDKNAILFLKDMEIGLIGRNLSDKITYQDFVKLLNGPNGMNSSYMDNFGLDLEKLKDKNILEKDVVKTLVTKNNLEKFTKAKGIFKEDIFKNQKSLGDYESYYIIAKGFGYIDGDIDPNKEMTLEEILYLIYNSMK</sequence>
<name>A0A133PR82_9FIRM</name>
<feature type="signal peptide" evidence="1">
    <location>
        <begin position="1"/>
        <end position="20"/>
    </location>
</feature>
<proteinExistence type="predicted"/>